<protein>
    <submittedName>
        <fullName evidence="2">Uncharacterized protein</fullName>
    </submittedName>
</protein>
<gene>
    <name evidence="2" type="ORF">CCMP2556_LOCUS22020</name>
</gene>
<name>A0ABP0LP54_9DINO</name>
<sequence>MASAVKTVRNGEIDGPCQVEQLPCHEPFEPKEPREPPRSSALRGLLYQRERPDTPFVRSPQESDDEAQESASRAQPIRCLEYRQLETLRNCQENDVPAAKKISHRRMTGGASPPRFAVAMSKRNAHYRDMAAAFRNVAGISSAAYVWLDNVGRELAKEEMKVLAALQGKNGKVGRQADPINKVILLYRLRKKLDTRKVAVTGSIFIGEV</sequence>
<feature type="compositionally biased region" description="Basic and acidic residues" evidence="1">
    <location>
        <begin position="26"/>
        <end position="37"/>
    </location>
</feature>
<comment type="caution">
    <text evidence="2">The sequence shown here is derived from an EMBL/GenBank/DDBJ whole genome shotgun (WGS) entry which is preliminary data.</text>
</comment>
<evidence type="ECO:0000313" key="2">
    <source>
        <dbReference type="EMBL" id="CAK9040979.1"/>
    </source>
</evidence>
<accession>A0ABP0LP54</accession>
<feature type="region of interest" description="Disordered" evidence="1">
    <location>
        <begin position="1"/>
        <end position="75"/>
    </location>
</feature>
<organism evidence="2 3">
    <name type="scientific">Durusdinium trenchii</name>
    <dbReference type="NCBI Taxonomy" id="1381693"/>
    <lineage>
        <taxon>Eukaryota</taxon>
        <taxon>Sar</taxon>
        <taxon>Alveolata</taxon>
        <taxon>Dinophyceae</taxon>
        <taxon>Suessiales</taxon>
        <taxon>Symbiodiniaceae</taxon>
        <taxon>Durusdinium</taxon>
    </lineage>
</organism>
<dbReference type="EMBL" id="CAXAMN010013470">
    <property type="protein sequence ID" value="CAK9040979.1"/>
    <property type="molecule type" value="Genomic_DNA"/>
</dbReference>
<reference evidence="2 3" key="1">
    <citation type="submission" date="2024-02" db="EMBL/GenBank/DDBJ databases">
        <authorList>
            <person name="Chen Y."/>
            <person name="Shah S."/>
            <person name="Dougan E. K."/>
            <person name="Thang M."/>
            <person name="Chan C."/>
        </authorList>
    </citation>
    <scope>NUCLEOTIDE SEQUENCE [LARGE SCALE GENOMIC DNA]</scope>
</reference>
<evidence type="ECO:0000313" key="3">
    <source>
        <dbReference type="Proteomes" id="UP001642484"/>
    </source>
</evidence>
<evidence type="ECO:0000256" key="1">
    <source>
        <dbReference type="SAM" id="MobiDB-lite"/>
    </source>
</evidence>
<dbReference type="Proteomes" id="UP001642484">
    <property type="component" value="Unassembled WGS sequence"/>
</dbReference>
<proteinExistence type="predicted"/>
<keyword evidence="3" id="KW-1185">Reference proteome</keyword>